<comment type="caution">
    <text evidence="2">The sequence shown here is derived from an EMBL/GenBank/DDBJ whole genome shotgun (WGS) entry which is preliminary data.</text>
</comment>
<dbReference type="Proteomes" id="UP001219525">
    <property type="component" value="Unassembled WGS sequence"/>
</dbReference>
<gene>
    <name evidence="2" type="ORF">GGX14DRAFT_408816</name>
</gene>
<dbReference type="AlphaFoldDB" id="A0AAD6XZ55"/>
<evidence type="ECO:0008006" key="4">
    <source>
        <dbReference type="Google" id="ProtNLM"/>
    </source>
</evidence>
<sequence length="213" mass="23705">MLAQGLHQKDPLHSNQATSCATKAASRLKQIRPRWIPQPGHSNDEPVPDGQEGTKEAFVPPVQITSLPQAMRALTNREGEPRERPAPRACRRQHMSPRKEEEILYIAGILHVPDGRPAVAAAGFTAGTDEGDRAGKRIPDNNEQSQYVAEFYAALLALRSVHKDTTLTIFSAKPYIWDAIDEQAKCWAVKPHKRGRDFANFNNLLAQRGCTMH</sequence>
<feature type="region of interest" description="Disordered" evidence="1">
    <location>
        <begin position="76"/>
        <end position="96"/>
    </location>
</feature>
<protein>
    <recommendedName>
        <fullName evidence="4">RNase H type-1 domain-containing protein</fullName>
    </recommendedName>
</protein>
<dbReference type="EMBL" id="JARJCW010000177">
    <property type="protein sequence ID" value="KAJ7189468.1"/>
    <property type="molecule type" value="Genomic_DNA"/>
</dbReference>
<evidence type="ECO:0000313" key="2">
    <source>
        <dbReference type="EMBL" id="KAJ7189468.1"/>
    </source>
</evidence>
<organism evidence="2 3">
    <name type="scientific">Mycena pura</name>
    <dbReference type="NCBI Taxonomy" id="153505"/>
    <lineage>
        <taxon>Eukaryota</taxon>
        <taxon>Fungi</taxon>
        <taxon>Dikarya</taxon>
        <taxon>Basidiomycota</taxon>
        <taxon>Agaricomycotina</taxon>
        <taxon>Agaricomycetes</taxon>
        <taxon>Agaricomycetidae</taxon>
        <taxon>Agaricales</taxon>
        <taxon>Marasmiineae</taxon>
        <taxon>Mycenaceae</taxon>
        <taxon>Mycena</taxon>
    </lineage>
</organism>
<evidence type="ECO:0000256" key="1">
    <source>
        <dbReference type="SAM" id="MobiDB-lite"/>
    </source>
</evidence>
<proteinExistence type="predicted"/>
<feature type="compositionally biased region" description="Basic and acidic residues" evidence="1">
    <location>
        <begin position="76"/>
        <end position="86"/>
    </location>
</feature>
<dbReference type="GO" id="GO:0003676">
    <property type="term" value="F:nucleic acid binding"/>
    <property type="evidence" value="ECO:0007669"/>
    <property type="project" value="InterPro"/>
</dbReference>
<accession>A0AAD6XZ55</accession>
<reference evidence="2" key="1">
    <citation type="submission" date="2023-03" db="EMBL/GenBank/DDBJ databases">
        <title>Massive genome expansion in bonnet fungi (Mycena s.s.) driven by repeated elements and novel gene families across ecological guilds.</title>
        <authorList>
            <consortium name="Lawrence Berkeley National Laboratory"/>
            <person name="Harder C.B."/>
            <person name="Miyauchi S."/>
            <person name="Viragh M."/>
            <person name="Kuo A."/>
            <person name="Thoen E."/>
            <person name="Andreopoulos B."/>
            <person name="Lu D."/>
            <person name="Skrede I."/>
            <person name="Drula E."/>
            <person name="Henrissat B."/>
            <person name="Morin E."/>
            <person name="Kohler A."/>
            <person name="Barry K."/>
            <person name="LaButti K."/>
            <person name="Morin E."/>
            <person name="Salamov A."/>
            <person name="Lipzen A."/>
            <person name="Mereny Z."/>
            <person name="Hegedus B."/>
            <person name="Baldrian P."/>
            <person name="Stursova M."/>
            <person name="Weitz H."/>
            <person name="Taylor A."/>
            <person name="Grigoriev I.V."/>
            <person name="Nagy L.G."/>
            <person name="Martin F."/>
            <person name="Kauserud H."/>
        </authorList>
    </citation>
    <scope>NUCLEOTIDE SEQUENCE</scope>
    <source>
        <strain evidence="2">9144</strain>
    </source>
</reference>
<evidence type="ECO:0000313" key="3">
    <source>
        <dbReference type="Proteomes" id="UP001219525"/>
    </source>
</evidence>
<dbReference type="Gene3D" id="3.30.420.10">
    <property type="entry name" value="Ribonuclease H-like superfamily/Ribonuclease H"/>
    <property type="match status" value="1"/>
</dbReference>
<feature type="region of interest" description="Disordered" evidence="1">
    <location>
        <begin position="1"/>
        <end position="55"/>
    </location>
</feature>
<name>A0AAD6XZ55_9AGAR</name>
<keyword evidence="3" id="KW-1185">Reference proteome</keyword>
<dbReference type="InterPro" id="IPR036397">
    <property type="entry name" value="RNaseH_sf"/>
</dbReference>